<dbReference type="Proteomes" id="UP000198510">
    <property type="component" value="Unassembled WGS sequence"/>
</dbReference>
<sequence length="305" mass="34508">MPIESVYHQPVLLAESVEALQVRPDGVYADLTFGGGGHSRAILEQLDGGRLFGFDQDEAAVANVPPDWKARGFTLIEGNFRYLQRYLRLYNISQVDGILADLGVSSHQFDTPERGFSTRFEADLDMRMDRRTVRTAKDLLNDFSEKDLHRILGMYGEVRNARTLAAELVRVRAEHPFQTVDDLKGVLRRLAPRGKEHKYYAQVFQALRIELNDEMAALREMLTQAAAMLKPGGRLVVISYHSLEDRLVKRFISTGKFEGEAEKDLYGNVQAPLRAVTRRPIEPEADEVARNPRARSAKLRVGEKV</sequence>
<organism evidence="8 9">
    <name type="scientific">Catalinimonas alkaloidigena</name>
    <dbReference type="NCBI Taxonomy" id="1075417"/>
    <lineage>
        <taxon>Bacteria</taxon>
        <taxon>Pseudomonadati</taxon>
        <taxon>Bacteroidota</taxon>
        <taxon>Cytophagia</taxon>
        <taxon>Cytophagales</taxon>
        <taxon>Catalimonadaceae</taxon>
        <taxon>Catalinimonas</taxon>
    </lineage>
</organism>
<dbReference type="InterPro" id="IPR002903">
    <property type="entry name" value="RsmH"/>
</dbReference>
<keyword evidence="2 6" id="KW-0698">rRNA processing</keyword>
<dbReference type="GO" id="GO:0070475">
    <property type="term" value="P:rRNA base methylation"/>
    <property type="evidence" value="ECO:0007669"/>
    <property type="project" value="UniProtKB-UniRule"/>
</dbReference>
<dbReference type="Gene3D" id="1.10.150.170">
    <property type="entry name" value="Putative methyltransferase TM0872, insert domain"/>
    <property type="match status" value="1"/>
</dbReference>
<name>A0A1G9JBP5_9BACT</name>
<feature type="binding site" evidence="6">
    <location>
        <position position="108"/>
    </location>
    <ligand>
        <name>S-adenosyl-L-methionine</name>
        <dbReference type="ChEBI" id="CHEBI:59789"/>
    </ligand>
</feature>
<dbReference type="Gene3D" id="3.40.50.150">
    <property type="entry name" value="Vaccinia Virus protein VP39"/>
    <property type="match status" value="1"/>
</dbReference>
<feature type="binding site" evidence="6">
    <location>
        <position position="80"/>
    </location>
    <ligand>
        <name>S-adenosyl-L-methionine</name>
        <dbReference type="ChEBI" id="CHEBI:59789"/>
    </ligand>
</feature>
<evidence type="ECO:0000256" key="5">
    <source>
        <dbReference type="ARBA" id="ARBA00022691"/>
    </source>
</evidence>
<evidence type="ECO:0000256" key="2">
    <source>
        <dbReference type="ARBA" id="ARBA00022552"/>
    </source>
</evidence>
<feature type="binding site" evidence="6">
    <location>
        <position position="55"/>
    </location>
    <ligand>
        <name>S-adenosyl-L-methionine</name>
        <dbReference type="ChEBI" id="CHEBI:59789"/>
    </ligand>
</feature>
<evidence type="ECO:0000313" key="9">
    <source>
        <dbReference type="Proteomes" id="UP000198510"/>
    </source>
</evidence>
<comment type="similarity">
    <text evidence="1 6">Belongs to the methyltransferase superfamily. RsmH family.</text>
</comment>
<evidence type="ECO:0000256" key="7">
    <source>
        <dbReference type="SAM" id="MobiDB-lite"/>
    </source>
</evidence>
<dbReference type="NCBIfam" id="TIGR00006">
    <property type="entry name" value="16S rRNA (cytosine(1402)-N(4))-methyltransferase RsmH"/>
    <property type="match status" value="1"/>
</dbReference>
<gene>
    <name evidence="6" type="primary">rsmH</name>
    <name evidence="8" type="ORF">SAMN05421823_105258</name>
</gene>
<evidence type="ECO:0000256" key="3">
    <source>
        <dbReference type="ARBA" id="ARBA00022603"/>
    </source>
</evidence>
<dbReference type="PIRSF" id="PIRSF004486">
    <property type="entry name" value="MraW"/>
    <property type="match status" value="1"/>
</dbReference>
<keyword evidence="5 6" id="KW-0949">S-adenosyl-L-methionine</keyword>
<accession>A0A1G9JBP5</accession>
<dbReference type="EMBL" id="FNFO01000005">
    <property type="protein sequence ID" value="SDL34554.1"/>
    <property type="molecule type" value="Genomic_DNA"/>
</dbReference>
<evidence type="ECO:0000313" key="8">
    <source>
        <dbReference type="EMBL" id="SDL34554.1"/>
    </source>
</evidence>
<feature type="region of interest" description="Disordered" evidence="7">
    <location>
        <begin position="284"/>
        <end position="305"/>
    </location>
</feature>
<dbReference type="PANTHER" id="PTHR11265:SF0">
    <property type="entry name" value="12S RRNA N4-METHYLCYTIDINE METHYLTRANSFERASE"/>
    <property type="match status" value="1"/>
</dbReference>
<dbReference type="InterPro" id="IPR029063">
    <property type="entry name" value="SAM-dependent_MTases_sf"/>
</dbReference>
<evidence type="ECO:0000256" key="1">
    <source>
        <dbReference type="ARBA" id="ARBA00010396"/>
    </source>
</evidence>
<feature type="binding site" evidence="6">
    <location>
        <position position="101"/>
    </location>
    <ligand>
        <name>S-adenosyl-L-methionine</name>
        <dbReference type="ChEBI" id="CHEBI:59789"/>
    </ligand>
</feature>
<dbReference type="SUPFAM" id="SSF81799">
    <property type="entry name" value="Putative methyltransferase TM0872, insert domain"/>
    <property type="match status" value="1"/>
</dbReference>
<keyword evidence="4 6" id="KW-0808">Transferase</keyword>
<dbReference type="Pfam" id="PF01795">
    <property type="entry name" value="Methyltransf_5"/>
    <property type="match status" value="1"/>
</dbReference>
<dbReference type="HAMAP" id="MF_01007">
    <property type="entry name" value="16SrRNA_methyltr_H"/>
    <property type="match status" value="1"/>
</dbReference>
<keyword evidence="3 6" id="KW-0489">Methyltransferase</keyword>
<dbReference type="SUPFAM" id="SSF53335">
    <property type="entry name" value="S-adenosyl-L-methionine-dependent methyltransferases"/>
    <property type="match status" value="1"/>
</dbReference>
<dbReference type="OrthoDB" id="9806637at2"/>
<comment type="subcellular location">
    <subcellularLocation>
        <location evidence="6">Cytoplasm</location>
    </subcellularLocation>
</comment>
<comment type="function">
    <text evidence="6">Specifically methylates the N4 position of cytidine in position 1402 (C1402) of 16S rRNA.</text>
</comment>
<protein>
    <recommendedName>
        <fullName evidence="6">Ribosomal RNA small subunit methyltransferase H</fullName>
        <ecNumber evidence="6">2.1.1.199</ecNumber>
    </recommendedName>
    <alternativeName>
        <fullName evidence="6">16S rRNA m(4)C1402 methyltransferase</fullName>
    </alternativeName>
    <alternativeName>
        <fullName evidence="6">rRNA (cytosine-N(4)-)-methyltransferase RsmH</fullName>
    </alternativeName>
</protein>
<dbReference type="GO" id="GO:0005737">
    <property type="term" value="C:cytoplasm"/>
    <property type="evidence" value="ECO:0007669"/>
    <property type="project" value="UniProtKB-SubCell"/>
</dbReference>
<evidence type="ECO:0000256" key="4">
    <source>
        <dbReference type="ARBA" id="ARBA00022679"/>
    </source>
</evidence>
<dbReference type="RefSeq" id="WP_089683390.1">
    <property type="nucleotide sequence ID" value="NZ_FNFO01000005.1"/>
</dbReference>
<dbReference type="AlphaFoldDB" id="A0A1G9JBP5"/>
<dbReference type="GO" id="GO:0071424">
    <property type="term" value="F:rRNA (cytosine-N4-)-methyltransferase activity"/>
    <property type="evidence" value="ECO:0007669"/>
    <property type="project" value="UniProtKB-UniRule"/>
</dbReference>
<dbReference type="STRING" id="1075417.SAMN05421823_105258"/>
<evidence type="ECO:0000256" key="6">
    <source>
        <dbReference type="HAMAP-Rule" id="MF_01007"/>
    </source>
</evidence>
<dbReference type="PANTHER" id="PTHR11265">
    <property type="entry name" value="S-ADENOSYL-METHYLTRANSFERASE MRAW"/>
    <property type="match status" value="1"/>
</dbReference>
<reference evidence="8 9" key="1">
    <citation type="submission" date="2016-10" db="EMBL/GenBank/DDBJ databases">
        <authorList>
            <person name="de Groot N.N."/>
        </authorList>
    </citation>
    <scope>NUCLEOTIDE SEQUENCE [LARGE SCALE GENOMIC DNA]</scope>
    <source>
        <strain evidence="8 9">DSM 25186</strain>
    </source>
</reference>
<dbReference type="EC" id="2.1.1.199" evidence="6"/>
<proteinExistence type="inferred from homology"/>
<dbReference type="InterPro" id="IPR023397">
    <property type="entry name" value="SAM-dep_MeTrfase_MraW_recog"/>
</dbReference>
<feature type="binding site" evidence="6">
    <location>
        <begin position="36"/>
        <end position="38"/>
    </location>
    <ligand>
        <name>S-adenosyl-L-methionine</name>
        <dbReference type="ChEBI" id="CHEBI:59789"/>
    </ligand>
</feature>
<keyword evidence="9" id="KW-1185">Reference proteome</keyword>
<keyword evidence="6" id="KW-0963">Cytoplasm</keyword>
<comment type="catalytic activity">
    <reaction evidence="6">
        <text>cytidine(1402) in 16S rRNA + S-adenosyl-L-methionine = N(4)-methylcytidine(1402) in 16S rRNA + S-adenosyl-L-homocysteine + H(+)</text>
        <dbReference type="Rhea" id="RHEA:42928"/>
        <dbReference type="Rhea" id="RHEA-COMP:10286"/>
        <dbReference type="Rhea" id="RHEA-COMP:10287"/>
        <dbReference type="ChEBI" id="CHEBI:15378"/>
        <dbReference type="ChEBI" id="CHEBI:57856"/>
        <dbReference type="ChEBI" id="CHEBI:59789"/>
        <dbReference type="ChEBI" id="CHEBI:74506"/>
        <dbReference type="ChEBI" id="CHEBI:82748"/>
        <dbReference type="EC" id="2.1.1.199"/>
    </reaction>
</comment>